<dbReference type="OMA" id="EPVSSHF"/>
<dbReference type="AlphaFoldDB" id="A0A078A8U4"/>
<sequence>MLNLVTFGIILAHAGIAYSEPQLYEVNDRKFLQQSFTMPKHLSEGLNTRPIIGVLTQPLSEDQKSDHRYKGKTSYIMSSYIDYLKSAGARTVPLIYDGNLDDELAKIDHLNGVFYCGGSGAGAYDVFGKKVFEKVKKMNDEGNYLPIWGTCLGFEDLAMYASDNSDKTLSPFNADDESYSISYLVPPKDTKMYSILGDDAHVFEKYNITYNHHSYGVSPDAFNLDQGLASIFTPTSISYDDDGKPFVASMESKQYPFYATQFHPEKAQFIFYPKTKIDHSTISIFYNRYFGDMFVNQCKQNNNHFKSYEVEESFRTENFGTVVTKAYDGVDFVF</sequence>
<dbReference type="PANTHER" id="PTHR11315">
    <property type="entry name" value="PROTEASE FAMILY C26 GAMMA-GLUTAMYL HYDROLASE"/>
    <property type="match status" value="1"/>
</dbReference>
<feature type="chain" id="PRO_5001729295" description="folate gamma-glutamyl hydrolase" evidence="3">
    <location>
        <begin position="20"/>
        <end position="334"/>
    </location>
</feature>
<protein>
    <recommendedName>
        <fullName evidence="2">folate gamma-glutamyl hydrolase</fullName>
        <ecNumber evidence="2">3.4.19.9</ecNumber>
    </recommendedName>
</protein>
<dbReference type="EMBL" id="CCKQ01007287">
    <property type="protein sequence ID" value="CDW78649.1"/>
    <property type="molecule type" value="Genomic_DNA"/>
</dbReference>
<comment type="catalytic activity">
    <reaction evidence="2">
        <text>(6S)-5,6,7,8-tetrahydrofolyl-(gamma-L-Glu)(n) + (n-1) H2O = (6S)-5,6,7,8-tetrahydrofolate + (n-1) L-glutamate</text>
        <dbReference type="Rhea" id="RHEA:56784"/>
        <dbReference type="Rhea" id="RHEA-COMP:14738"/>
        <dbReference type="ChEBI" id="CHEBI:15377"/>
        <dbReference type="ChEBI" id="CHEBI:29985"/>
        <dbReference type="ChEBI" id="CHEBI:57453"/>
        <dbReference type="ChEBI" id="CHEBI:141005"/>
        <dbReference type="EC" id="3.4.19.9"/>
    </reaction>
</comment>
<evidence type="ECO:0000313" key="5">
    <source>
        <dbReference type="EMBL" id="CDW78649.1"/>
    </source>
</evidence>
<evidence type="ECO:0000256" key="1">
    <source>
        <dbReference type="PIRSR" id="PIRSR615527-1"/>
    </source>
</evidence>
<feature type="active site" evidence="2">
    <location>
        <position position="263"/>
    </location>
</feature>
<organism evidence="5 6">
    <name type="scientific">Stylonychia lemnae</name>
    <name type="common">Ciliate</name>
    <dbReference type="NCBI Taxonomy" id="5949"/>
    <lineage>
        <taxon>Eukaryota</taxon>
        <taxon>Sar</taxon>
        <taxon>Alveolata</taxon>
        <taxon>Ciliophora</taxon>
        <taxon>Intramacronucleata</taxon>
        <taxon>Spirotrichea</taxon>
        <taxon>Stichotrichia</taxon>
        <taxon>Sporadotrichida</taxon>
        <taxon>Oxytrichidae</taxon>
        <taxon>Stylonychinae</taxon>
        <taxon>Stylonychia</taxon>
    </lineage>
</organism>
<dbReference type="Pfam" id="PF00117">
    <property type="entry name" value="GATase"/>
    <property type="match status" value="1"/>
</dbReference>
<feature type="active site" description="Proton donor" evidence="1">
    <location>
        <position position="263"/>
    </location>
</feature>
<dbReference type="PANTHER" id="PTHR11315:SF0">
    <property type="entry name" value="FOLATE GAMMA-GLUTAMYL HYDROLASE"/>
    <property type="match status" value="1"/>
</dbReference>
<dbReference type="EC" id="3.4.19.9" evidence="2"/>
<keyword evidence="6" id="KW-1185">Reference proteome</keyword>
<keyword evidence="2" id="KW-0378">Hydrolase</keyword>
<accession>A0A078A8U4</accession>
<dbReference type="PROSITE" id="PS51273">
    <property type="entry name" value="GATASE_TYPE_1"/>
    <property type="match status" value="1"/>
</dbReference>
<evidence type="ECO:0000256" key="3">
    <source>
        <dbReference type="SAM" id="SignalP"/>
    </source>
</evidence>
<dbReference type="Proteomes" id="UP000039865">
    <property type="component" value="Unassembled WGS sequence"/>
</dbReference>
<evidence type="ECO:0000256" key="2">
    <source>
        <dbReference type="PROSITE-ProRule" id="PRU00607"/>
    </source>
</evidence>
<dbReference type="InterPro" id="IPR017926">
    <property type="entry name" value="GATASE"/>
</dbReference>
<reference evidence="5 6" key="1">
    <citation type="submission" date="2014-06" db="EMBL/GenBank/DDBJ databases">
        <authorList>
            <person name="Swart Estienne"/>
        </authorList>
    </citation>
    <scope>NUCLEOTIDE SEQUENCE [LARGE SCALE GENOMIC DNA]</scope>
    <source>
        <strain evidence="5 6">130c</strain>
    </source>
</reference>
<dbReference type="GO" id="GO:0005773">
    <property type="term" value="C:vacuole"/>
    <property type="evidence" value="ECO:0007669"/>
    <property type="project" value="TreeGrafter"/>
</dbReference>
<dbReference type="InParanoid" id="A0A078A8U4"/>
<dbReference type="OrthoDB" id="64220at2759"/>
<evidence type="ECO:0000313" key="6">
    <source>
        <dbReference type="Proteomes" id="UP000039865"/>
    </source>
</evidence>
<dbReference type="InterPro" id="IPR029062">
    <property type="entry name" value="Class_I_gatase-like"/>
</dbReference>
<dbReference type="GO" id="GO:0034722">
    <property type="term" value="F:gamma-glutamyl-peptidase activity"/>
    <property type="evidence" value="ECO:0007669"/>
    <property type="project" value="UniProtKB-UniRule"/>
</dbReference>
<feature type="active site" description="Nucleophile" evidence="1 2">
    <location>
        <position position="151"/>
    </location>
</feature>
<dbReference type="Gene3D" id="3.40.50.880">
    <property type="match status" value="1"/>
</dbReference>
<gene>
    <name evidence="5" type="primary">Contig2632.g2825</name>
    <name evidence="5" type="ORF">STYLEM_7630</name>
</gene>
<name>A0A078A8U4_STYLE</name>
<feature type="signal peptide" evidence="3">
    <location>
        <begin position="1"/>
        <end position="19"/>
    </location>
</feature>
<evidence type="ECO:0000259" key="4">
    <source>
        <dbReference type="Pfam" id="PF00117"/>
    </source>
</evidence>
<feature type="domain" description="Glutamine amidotransferase" evidence="4">
    <location>
        <begin position="82"/>
        <end position="266"/>
    </location>
</feature>
<proteinExistence type="predicted"/>
<dbReference type="PROSITE" id="PS51275">
    <property type="entry name" value="PEPTIDASE_C26_GGH"/>
    <property type="match status" value="1"/>
</dbReference>
<dbReference type="InterPro" id="IPR015527">
    <property type="entry name" value="Pept_C26_g-glut_hydrolase"/>
</dbReference>
<dbReference type="SUPFAM" id="SSF52317">
    <property type="entry name" value="Class I glutamine amidotransferase-like"/>
    <property type="match status" value="1"/>
</dbReference>
<dbReference type="GO" id="GO:0046900">
    <property type="term" value="P:tetrahydrofolylpolyglutamate metabolic process"/>
    <property type="evidence" value="ECO:0007669"/>
    <property type="project" value="TreeGrafter"/>
</dbReference>
<keyword evidence="3" id="KW-0732">Signal</keyword>